<protein>
    <recommendedName>
        <fullName evidence="6">Stress-associated endoplasmic reticulum protein</fullName>
    </recommendedName>
</protein>
<evidence type="ECO:0000313" key="8">
    <source>
        <dbReference type="EMBL" id="CDO92477.1"/>
    </source>
</evidence>
<keyword evidence="9" id="KW-1185">Reference proteome</keyword>
<dbReference type="OrthoDB" id="16679at2759"/>
<proteinExistence type="inferred from homology"/>
<keyword evidence="4 6" id="KW-1133">Transmembrane helix</keyword>
<comment type="caution">
    <text evidence="8">The sequence shown here is derived from an EMBL/GenBank/DDBJ whole genome shotgun (WGS) entry which is preliminary data.</text>
</comment>
<comment type="subcellular location">
    <subcellularLocation>
        <location evidence="6">Membrane</location>
        <topology evidence="6">Single-pass membrane protein</topology>
    </subcellularLocation>
    <subcellularLocation>
        <location evidence="6">Endoplasmic reticulum membrane</location>
        <topology evidence="6">Single-pass membrane protein</topology>
    </subcellularLocation>
</comment>
<comment type="function">
    <text evidence="6">Interacts with target proteins during translocation into the lumen of the endoplasmic reticulum. Protects unfolded target proteins against degradation and facilitate correct glycosylation.</text>
</comment>
<evidence type="ECO:0000256" key="3">
    <source>
        <dbReference type="ARBA" id="ARBA00022824"/>
    </source>
</evidence>
<dbReference type="Proteomes" id="UP000031516">
    <property type="component" value="Unassembled WGS sequence"/>
</dbReference>
<dbReference type="Pfam" id="PF06624">
    <property type="entry name" value="RAMP4"/>
    <property type="match status" value="1"/>
</dbReference>
<keyword evidence="5 6" id="KW-0472">Membrane</keyword>
<evidence type="ECO:0000256" key="7">
    <source>
        <dbReference type="SAM" id="MobiDB-lite"/>
    </source>
</evidence>
<evidence type="ECO:0000313" key="9">
    <source>
        <dbReference type="Proteomes" id="UP000031516"/>
    </source>
</evidence>
<evidence type="ECO:0000256" key="4">
    <source>
        <dbReference type="ARBA" id="ARBA00022989"/>
    </source>
</evidence>
<gene>
    <name evidence="8" type="ORF">KLDO_g797B</name>
</gene>
<feature type="transmembrane region" description="Helical" evidence="6">
    <location>
        <begin position="43"/>
        <end position="63"/>
    </location>
</feature>
<dbReference type="AlphaFoldDB" id="A0A0A8L2X4"/>
<reference evidence="8 9" key="1">
    <citation type="submission" date="2014-03" db="EMBL/GenBank/DDBJ databases">
        <title>The genome of Kluyveromyces dobzhanskii.</title>
        <authorList>
            <person name="Nystedt B."/>
            <person name="Astrom S."/>
        </authorList>
    </citation>
    <scope>NUCLEOTIDE SEQUENCE [LARGE SCALE GENOMIC DNA]</scope>
    <source>
        <strain evidence="8 9">CBS 2104</strain>
    </source>
</reference>
<feature type="region of interest" description="Disordered" evidence="7">
    <location>
        <begin position="1"/>
        <end position="38"/>
    </location>
</feature>
<sequence>MAIQTPRQRLANEKWAKRNEKKVGKPKTKAKDQPSKSPISKPWVIALVFLLIGGGILELVSLLL</sequence>
<evidence type="ECO:0000256" key="6">
    <source>
        <dbReference type="RuleBase" id="RU364120"/>
    </source>
</evidence>
<dbReference type="EMBL" id="CCBQ010000014">
    <property type="protein sequence ID" value="CDO92477.1"/>
    <property type="molecule type" value="Genomic_DNA"/>
</dbReference>
<comment type="similarity">
    <text evidence="1 6">Belongs to the RAMP4 family.</text>
</comment>
<dbReference type="GO" id="GO:0005789">
    <property type="term" value="C:endoplasmic reticulum membrane"/>
    <property type="evidence" value="ECO:0007669"/>
    <property type="project" value="UniProtKB-SubCell"/>
</dbReference>
<accession>A0A0A8L2X4</accession>
<organism evidence="8 9">
    <name type="scientific">Kluyveromyces dobzhanskii CBS 2104</name>
    <dbReference type="NCBI Taxonomy" id="1427455"/>
    <lineage>
        <taxon>Eukaryota</taxon>
        <taxon>Fungi</taxon>
        <taxon>Dikarya</taxon>
        <taxon>Ascomycota</taxon>
        <taxon>Saccharomycotina</taxon>
        <taxon>Saccharomycetes</taxon>
        <taxon>Saccharomycetales</taxon>
        <taxon>Saccharomycetaceae</taxon>
        <taxon>Kluyveromyces</taxon>
    </lineage>
</organism>
<keyword evidence="3 6" id="KW-0256">Endoplasmic reticulum</keyword>
<feature type="compositionally biased region" description="Basic and acidic residues" evidence="7">
    <location>
        <begin position="10"/>
        <end position="34"/>
    </location>
</feature>
<evidence type="ECO:0000256" key="1">
    <source>
        <dbReference type="ARBA" id="ARBA00005500"/>
    </source>
</evidence>
<evidence type="ECO:0000256" key="5">
    <source>
        <dbReference type="ARBA" id="ARBA00023136"/>
    </source>
</evidence>
<name>A0A0A8L2X4_9SACH</name>
<keyword evidence="2 6" id="KW-0812">Transmembrane</keyword>
<evidence type="ECO:0000256" key="2">
    <source>
        <dbReference type="ARBA" id="ARBA00022692"/>
    </source>
</evidence>
<dbReference type="InterPro" id="IPR010580">
    <property type="entry name" value="ER_stress-assoc"/>
</dbReference>